<dbReference type="GO" id="GO:0019901">
    <property type="term" value="F:protein kinase binding"/>
    <property type="evidence" value="ECO:0007669"/>
    <property type="project" value="TreeGrafter"/>
</dbReference>
<dbReference type="GO" id="GO:0003725">
    <property type="term" value="F:double-stranded RNA binding"/>
    <property type="evidence" value="ECO:0007669"/>
    <property type="project" value="InterPro"/>
</dbReference>
<feature type="region of interest" description="Disordered" evidence="1">
    <location>
        <begin position="111"/>
        <end position="157"/>
    </location>
</feature>
<dbReference type="PANTHER" id="PTHR13507:SF0">
    <property type="entry name" value="PRKR-INTERACTING PROTEIN 1"/>
    <property type="match status" value="1"/>
</dbReference>
<dbReference type="GO" id="GO:0005730">
    <property type="term" value="C:nucleolus"/>
    <property type="evidence" value="ECO:0007669"/>
    <property type="project" value="TreeGrafter"/>
</dbReference>
<reference evidence="3" key="1">
    <citation type="submission" date="2015-08" db="UniProtKB">
        <authorList>
            <consortium name="WormBaseParasite"/>
        </authorList>
    </citation>
    <scope>IDENTIFICATION</scope>
</reference>
<evidence type="ECO:0000313" key="2">
    <source>
        <dbReference type="Proteomes" id="UP000035681"/>
    </source>
</evidence>
<feature type="compositionally biased region" description="Acidic residues" evidence="1">
    <location>
        <begin position="147"/>
        <end position="157"/>
    </location>
</feature>
<name>A0A0K0E2I6_STRER</name>
<dbReference type="InterPro" id="IPR009548">
    <property type="entry name" value="Prkrip1"/>
</dbReference>
<protein>
    <submittedName>
        <fullName evidence="3">DUF1168-domain-containing protein</fullName>
    </submittedName>
    <submittedName>
        <fullName evidence="4">PRKR-interacting protein 1 homolog</fullName>
    </submittedName>
</protein>
<organism evidence="3">
    <name type="scientific">Strongyloides stercoralis</name>
    <name type="common">Threadworm</name>
    <dbReference type="NCBI Taxonomy" id="6248"/>
    <lineage>
        <taxon>Eukaryota</taxon>
        <taxon>Metazoa</taxon>
        <taxon>Ecdysozoa</taxon>
        <taxon>Nematoda</taxon>
        <taxon>Chromadorea</taxon>
        <taxon>Rhabditida</taxon>
        <taxon>Tylenchina</taxon>
        <taxon>Panagrolaimomorpha</taxon>
        <taxon>Strongyloidoidea</taxon>
        <taxon>Strongyloididae</taxon>
        <taxon>Strongyloides</taxon>
    </lineage>
</organism>
<dbReference type="Pfam" id="PF06658">
    <property type="entry name" value="DUF1168"/>
    <property type="match status" value="1"/>
</dbReference>
<evidence type="ECO:0000256" key="1">
    <source>
        <dbReference type="SAM" id="MobiDB-lite"/>
    </source>
</evidence>
<evidence type="ECO:0000313" key="4">
    <source>
        <dbReference type="WBParaSite" id="TCONS_00005551.p1"/>
    </source>
</evidence>
<dbReference type="WBParaSite" id="TCONS_00005551.p1">
    <property type="protein sequence ID" value="TCONS_00005551.p1"/>
    <property type="gene ID" value="XLOC_003827"/>
</dbReference>
<dbReference type="AlphaFoldDB" id="A0A0K0E2I6"/>
<dbReference type="Proteomes" id="UP000035681">
    <property type="component" value="Unplaced"/>
</dbReference>
<dbReference type="PANTHER" id="PTHR13507">
    <property type="entry name" value="PRKR-INTERACTING PROTEIN 1"/>
    <property type="match status" value="1"/>
</dbReference>
<evidence type="ECO:0000313" key="3">
    <source>
        <dbReference type="WBParaSite" id="SSTP_0000370400.1"/>
    </source>
</evidence>
<accession>A0A0K0E2I6</accession>
<dbReference type="STRING" id="6248.A0A0K0E2I6"/>
<proteinExistence type="predicted"/>
<keyword evidence="2" id="KW-1185">Reference proteome</keyword>
<dbReference type="GO" id="GO:0004860">
    <property type="term" value="F:protein kinase inhibitor activity"/>
    <property type="evidence" value="ECO:0007669"/>
    <property type="project" value="TreeGrafter"/>
</dbReference>
<feature type="compositionally biased region" description="Basic residues" evidence="1">
    <location>
        <begin position="120"/>
        <end position="141"/>
    </location>
</feature>
<sequence>MNNYVKRRKPTVEELEKKAKNPYDAMRVRLNYLEKNIDKLVDIPVIPEEEKPREAPDFVRNVVGSSAAAGSAEFHIFRNNRRREYERLEYIEKNAKKEELDKEYYLKRKKIEEEEAEKTAKKRAKRQKRKEKNKKNKKNKKEKGSDTENEDEDENED</sequence>
<dbReference type="WBParaSite" id="SSTP_0000370400.1">
    <property type="protein sequence ID" value="SSTP_0000370400.1"/>
    <property type="gene ID" value="SSTP_0000370400"/>
</dbReference>